<name>A0A0S4QZW4_9ACTN</name>
<gene>
    <name evidence="1" type="ORF">Ga0074812_1484</name>
</gene>
<proteinExistence type="predicted"/>
<dbReference type="SUPFAM" id="SSF52540">
    <property type="entry name" value="P-loop containing nucleoside triphosphate hydrolases"/>
    <property type="match status" value="1"/>
</dbReference>
<sequence>MTLTTSLDLPTSPQVPIGHTADGQLLTVDGRILLAGDAGTGKTVLAARITAADTARWVIHDRHRDRTYPVADWRTTYPAGATKMLDTAWWLAQTPDQPRGSRIRLTIDDTYLLDTLTHPVLGGTTPEDLAMVDAAGIDVTFVVTQPDPPRQLLDSFPTQVLFRHRGRCPWPDLADTLSGLPDHTALLVRPTTAPIVVTIPAESLLTWQA</sequence>
<dbReference type="InterPro" id="IPR027417">
    <property type="entry name" value="P-loop_NTPase"/>
</dbReference>
<accession>A0A0S4QZW4</accession>
<dbReference type="RefSeq" id="WP_091286303.1">
    <property type="nucleotide sequence ID" value="NZ_FAOZ01000048.1"/>
</dbReference>
<keyword evidence="2" id="KW-1185">Reference proteome</keyword>
<dbReference type="Proteomes" id="UP000198802">
    <property type="component" value="Unassembled WGS sequence"/>
</dbReference>
<protein>
    <recommendedName>
        <fullName evidence="3">AAA domain-containing protein</fullName>
    </recommendedName>
</protein>
<evidence type="ECO:0000313" key="1">
    <source>
        <dbReference type="EMBL" id="CUU60804.1"/>
    </source>
</evidence>
<reference evidence="2" key="1">
    <citation type="submission" date="2015-11" db="EMBL/GenBank/DDBJ databases">
        <authorList>
            <person name="Varghese N."/>
        </authorList>
    </citation>
    <scope>NUCLEOTIDE SEQUENCE [LARGE SCALE GENOMIC DNA]</scope>
    <source>
        <strain evidence="2">DSM 45899</strain>
    </source>
</reference>
<evidence type="ECO:0000313" key="2">
    <source>
        <dbReference type="Proteomes" id="UP000198802"/>
    </source>
</evidence>
<dbReference type="AlphaFoldDB" id="A0A0S4QZW4"/>
<evidence type="ECO:0008006" key="3">
    <source>
        <dbReference type="Google" id="ProtNLM"/>
    </source>
</evidence>
<organism evidence="1 2">
    <name type="scientific">Parafrankia irregularis</name>
    <dbReference type="NCBI Taxonomy" id="795642"/>
    <lineage>
        <taxon>Bacteria</taxon>
        <taxon>Bacillati</taxon>
        <taxon>Actinomycetota</taxon>
        <taxon>Actinomycetes</taxon>
        <taxon>Frankiales</taxon>
        <taxon>Frankiaceae</taxon>
        <taxon>Parafrankia</taxon>
    </lineage>
</organism>
<dbReference type="EMBL" id="FAOZ01000048">
    <property type="protein sequence ID" value="CUU60804.1"/>
    <property type="molecule type" value="Genomic_DNA"/>
</dbReference>